<dbReference type="SUPFAM" id="SSF48557">
    <property type="entry name" value="L-aspartase-like"/>
    <property type="match status" value="1"/>
</dbReference>
<dbReference type="GO" id="GO:0004397">
    <property type="term" value="F:histidine ammonia-lyase activity"/>
    <property type="evidence" value="ECO:0007669"/>
    <property type="project" value="UniProtKB-EC"/>
</dbReference>
<keyword evidence="2" id="KW-1185">Reference proteome</keyword>
<dbReference type="Pfam" id="PF00221">
    <property type="entry name" value="Lyase_aromatic"/>
    <property type="match status" value="1"/>
</dbReference>
<accession>A0ABV9L082</accession>
<dbReference type="RefSeq" id="WP_379999392.1">
    <property type="nucleotide sequence ID" value="NZ_JBHSGN010000117.1"/>
</dbReference>
<evidence type="ECO:0000313" key="2">
    <source>
        <dbReference type="Proteomes" id="UP001596023"/>
    </source>
</evidence>
<dbReference type="Proteomes" id="UP001596023">
    <property type="component" value="Unassembled WGS sequence"/>
</dbReference>
<dbReference type="EMBL" id="JBHSGN010000117">
    <property type="protein sequence ID" value="MFC4675810.1"/>
    <property type="molecule type" value="Genomic_DNA"/>
</dbReference>
<sequence>MGKALDIDSIYTLLFKEKKLVVDKDSIDQVQQSYDFLKKFSEDKIIYGINTGFGPMAQYRVDDDFLNNLQYNIIRSHSTGAGKPLDALYVKSAMIVRLNNLLQGKSGIHPELIHLLAEFINRGICPFVPEHGSVGASGDLVQLAHIALALIGEGEVFYNGELRDTAEVLKENRLKPISMHIREGLSVTNGTSVMTGIGIVNLIYAKRLLHWAVAASVMINEIASSYDDFMSEELNATKHHKGQKEIAKMMRKWSKGSSSLRKRENYLYNKENKEKILKHKVQPYYSLRCIPQILGPVHDTLVNTEEVLVNETNSACDNPIVDKESGNVYHGGNFHGDYVSFEMDKLKIAVTKMVMLSERQLNYLFHDRINDILPPFVNMGVLGLNYGLQAAQFTATSTTAECQTLSYPMYVHSIPNNNDNQDIVSMGTNSALLAKTVIDNGYQVMSVLFMGITQAIDCLDIQNDLSKNTKVIYDEIREIFPKFVEDTPKYKEIGKLTNYLTNKEIEKISL</sequence>
<dbReference type="InterPro" id="IPR024083">
    <property type="entry name" value="Fumarase/histidase_N"/>
</dbReference>
<dbReference type="Gene3D" id="1.20.200.10">
    <property type="entry name" value="Fumarase/aspartase (Central domain)"/>
    <property type="match status" value="1"/>
</dbReference>
<dbReference type="CDD" id="cd00332">
    <property type="entry name" value="PAL-HAL"/>
    <property type="match status" value="1"/>
</dbReference>
<name>A0ABV9L082_9BACT</name>
<keyword evidence="1" id="KW-0456">Lyase</keyword>
<dbReference type="PANTHER" id="PTHR10362">
    <property type="entry name" value="HISTIDINE AMMONIA-LYASE"/>
    <property type="match status" value="1"/>
</dbReference>
<protein>
    <submittedName>
        <fullName evidence="1">Histidine ammonia-lyase</fullName>
        <ecNumber evidence="1">4.3.1.3</ecNumber>
    </submittedName>
</protein>
<dbReference type="EC" id="4.3.1.3" evidence="1"/>
<dbReference type="InterPro" id="IPR008948">
    <property type="entry name" value="L-Aspartase-like"/>
</dbReference>
<proteinExistence type="predicted"/>
<comment type="caution">
    <text evidence="1">The sequence shown here is derived from an EMBL/GenBank/DDBJ whole genome shotgun (WGS) entry which is preliminary data.</text>
</comment>
<gene>
    <name evidence="1" type="primary">hutH</name>
    <name evidence="1" type="ORF">ACFO6W_19155</name>
</gene>
<dbReference type="InterPro" id="IPR001106">
    <property type="entry name" value="Aromatic_Lyase"/>
</dbReference>
<reference evidence="2" key="1">
    <citation type="journal article" date="2019" name="Int. J. Syst. Evol. Microbiol.">
        <title>The Global Catalogue of Microorganisms (GCM) 10K type strain sequencing project: providing services to taxonomists for standard genome sequencing and annotation.</title>
        <authorList>
            <consortium name="The Broad Institute Genomics Platform"/>
            <consortium name="The Broad Institute Genome Sequencing Center for Infectious Disease"/>
            <person name="Wu L."/>
            <person name="Ma J."/>
        </authorList>
    </citation>
    <scope>NUCLEOTIDE SEQUENCE [LARGE SCALE GENOMIC DNA]</scope>
    <source>
        <strain evidence="2">CCUG 66188</strain>
    </source>
</reference>
<evidence type="ECO:0000313" key="1">
    <source>
        <dbReference type="EMBL" id="MFC4675810.1"/>
    </source>
</evidence>
<organism evidence="1 2">
    <name type="scientific">Dysgonomonas termitidis</name>
    <dbReference type="NCBI Taxonomy" id="1516126"/>
    <lineage>
        <taxon>Bacteria</taxon>
        <taxon>Pseudomonadati</taxon>
        <taxon>Bacteroidota</taxon>
        <taxon>Bacteroidia</taxon>
        <taxon>Bacteroidales</taxon>
        <taxon>Dysgonomonadaceae</taxon>
        <taxon>Dysgonomonas</taxon>
    </lineage>
</organism>
<dbReference type="Gene3D" id="1.10.275.10">
    <property type="entry name" value="Fumarase/aspartase (N-terminal domain)"/>
    <property type="match status" value="1"/>
</dbReference>